<accession>A0A1L9CW65</accession>
<dbReference type="PATRIC" id="fig|424182.3.peg.869"/>
<dbReference type="KEGG" id="rir:BN877_I0878"/>
<evidence type="ECO:0000313" key="4">
    <source>
        <dbReference type="EMBL" id="QIX22719.1"/>
    </source>
</evidence>
<name>A0A1L9CW65_9HYPH</name>
<reference evidence="2 5" key="1">
    <citation type="journal article" date="2013" name="Genome Announc.">
        <title>Complete Genome Sequence of the Sesbania Symbiont and Rice Growth-Promoting Endophyte Rhizobium sp. Strain IRBG74.</title>
        <authorList>
            <person name="Crook M.B."/>
            <person name="Mitra S."/>
            <person name="Ane J.M."/>
            <person name="Sadowsky M.J."/>
            <person name="Gyaneshwar P."/>
        </authorList>
    </citation>
    <scope>NUCLEOTIDE SEQUENCE [LARGE SCALE GENOMIC DNA]</scope>
    <source>
        <strain evidence="2 5">IRBG74</strain>
    </source>
</reference>
<dbReference type="Proteomes" id="UP000016944">
    <property type="component" value="Chromosome I"/>
</dbReference>
<evidence type="ECO:0000313" key="5">
    <source>
        <dbReference type="Proteomes" id="UP000016944"/>
    </source>
</evidence>
<evidence type="ECO:0000313" key="7">
    <source>
        <dbReference type="Proteomes" id="UP001155820"/>
    </source>
</evidence>
<dbReference type="Proteomes" id="UP001155820">
    <property type="component" value="Unassembled WGS sequence"/>
</dbReference>
<organism evidence="2 5">
    <name type="scientific">Agrobacterium pusense</name>
    <dbReference type="NCBI Taxonomy" id="648995"/>
    <lineage>
        <taxon>Bacteria</taxon>
        <taxon>Pseudomonadati</taxon>
        <taxon>Pseudomonadota</taxon>
        <taxon>Alphaproteobacteria</taxon>
        <taxon>Hyphomicrobiales</taxon>
        <taxon>Rhizobiaceae</taxon>
        <taxon>Rhizobium/Agrobacterium group</taxon>
        <taxon>Agrobacterium</taxon>
    </lineage>
</organism>
<accession>U4PRP1</accession>
<evidence type="ECO:0000313" key="2">
    <source>
        <dbReference type="EMBL" id="CDI07792.1"/>
    </source>
</evidence>
<reference evidence="4 6" key="4">
    <citation type="submission" date="2020-04" db="EMBL/GenBank/DDBJ databases">
        <title>FDA dAtabase for Regulatory Grade micrObial Sequences (FDA-ARGOS): Supporting development and validation of Infectious Disease Dx tests.</title>
        <authorList>
            <person name="Sciortino C."/>
            <person name="Tallon L."/>
            <person name="Sadzewicz L."/>
            <person name="Vavikolanu K."/>
            <person name="Mehta A."/>
            <person name="Aluvathingal J."/>
            <person name="Nadendla S."/>
            <person name="Nandy P."/>
            <person name="Geyer C."/>
            <person name="Yan Y."/>
            <person name="Sichtig H."/>
        </authorList>
    </citation>
    <scope>NUCLEOTIDE SEQUENCE [LARGE SCALE GENOMIC DNA]</scope>
    <source>
        <strain evidence="4 6">FDAARGOS_633</strain>
    </source>
</reference>
<keyword evidence="7" id="KW-1185">Reference proteome</keyword>
<feature type="region of interest" description="Disordered" evidence="1">
    <location>
        <begin position="21"/>
        <end position="43"/>
    </location>
</feature>
<gene>
    <name evidence="2" type="ORF">BN877_I0878</name>
    <name evidence="3" type="ORF">FOB26_19105</name>
    <name evidence="4" type="ORF">FOB41_16985</name>
</gene>
<dbReference type="Proteomes" id="UP000500870">
    <property type="component" value="Chromosome 1"/>
</dbReference>
<dbReference type="HOGENOM" id="CLU_2366622_0_0_5"/>
<sequence length="95" mass="10093">MQIESNIGGYNYQGRIRDIEKAGSAQSAPEEQAVKRGPGNPTVSSTILSQSLANVLWAVGNGSAPAYQDAATASPEDKAEAQAEWVRSAYSEYTE</sequence>
<dbReference type="EMBL" id="HG518322">
    <property type="protein sequence ID" value="CDI07792.1"/>
    <property type="molecule type" value="Genomic_DNA"/>
</dbReference>
<protein>
    <submittedName>
        <fullName evidence="2">Uncharacterized protein</fullName>
    </submittedName>
</protein>
<reference evidence="2" key="2">
    <citation type="submission" date="2013-08" db="EMBL/GenBank/DDBJ databases">
        <authorList>
            <person name="Sundararajan A."/>
        </authorList>
    </citation>
    <scope>NUCLEOTIDE SEQUENCE</scope>
    <source>
        <strain evidence="2">IRBG74</strain>
    </source>
</reference>
<evidence type="ECO:0000313" key="6">
    <source>
        <dbReference type="Proteomes" id="UP000500870"/>
    </source>
</evidence>
<dbReference type="EMBL" id="CP050898">
    <property type="protein sequence ID" value="QIX22719.1"/>
    <property type="molecule type" value="Genomic_DNA"/>
</dbReference>
<dbReference type="RefSeq" id="WP_004440595.1">
    <property type="nucleotide sequence ID" value="NC_022535.1"/>
</dbReference>
<evidence type="ECO:0000256" key="1">
    <source>
        <dbReference type="SAM" id="MobiDB-lite"/>
    </source>
</evidence>
<reference evidence="3" key="3">
    <citation type="submission" date="2019-07" db="EMBL/GenBank/DDBJ databases">
        <title>FDA dAtabase for Regulatory Grade micrObial Sequences (FDA-ARGOS): Supporting development and validation of Infectious Disease Dx tests.</title>
        <authorList>
            <person name="Bachman M."/>
            <person name="Young C."/>
            <person name="Tallon L."/>
            <person name="Sadzewicz L."/>
            <person name="Vavikolanu K."/>
            <person name="Mehta A."/>
            <person name="Aluvathingal J."/>
            <person name="Nadendla S."/>
            <person name="Nandy P."/>
            <person name="Geyer C."/>
            <person name="Yan Y."/>
            <person name="Sichtig H."/>
        </authorList>
    </citation>
    <scope>NUCLEOTIDE SEQUENCE</scope>
    <source>
        <strain evidence="3">FDAARGOS_618</strain>
    </source>
</reference>
<dbReference type="EMBL" id="JABRWM010000006">
    <property type="protein sequence ID" value="NRF21168.1"/>
    <property type="molecule type" value="Genomic_DNA"/>
</dbReference>
<evidence type="ECO:0000313" key="3">
    <source>
        <dbReference type="EMBL" id="NRF21168.1"/>
    </source>
</evidence>
<dbReference type="AlphaFoldDB" id="A0A1L9CW65"/>
<proteinExistence type="predicted"/>